<dbReference type="GeneID" id="54283676"/>
<organism evidence="1 2">
    <name type="scientific">Aaosphaeria arxii CBS 175.79</name>
    <dbReference type="NCBI Taxonomy" id="1450172"/>
    <lineage>
        <taxon>Eukaryota</taxon>
        <taxon>Fungi</taxon>
        <taxon>Dikarya</taxon>
        <taxon>Ascomycota</taxon>
        <taxon>Pezizomycotina</taxon>
        <taxon>Dothideomycetes</taxon>
        <taxon>Pleosporomycetidae</taxon>
        <taxon>Pleosporales</taxon>
        <taxon>Pleosporales incertae sedis</taxon>
        <taxon>Aaosphaeria</taxon>
    </lineage>
</organism>
<keyword evidence="2" id="KW-1185">Reference proteome</keyword>
<proteinExistence type="predicted"/>
<dbReference type="AlphaFoldDB" id="A0A6A5X7L7"/>
<protein>
    <submittedName>
        <fullName evidence="1">Uncharacterized protein</fullName>
    </submittedName>
</protein>
<reference evidence="1" key="1">
    <citation type="journal article" date="2020" name="Stud. Mycol.">
        <title>101 Dothideomycetes genomes: a test case for predicting lifestyles and emergence of pathogens.</title>
        <authorList>
            <person name="Haridas S."/>
            <person name="Albert R."/>
            <person name="Binder M."/>
            <person name="Bloem J."/>
            <person name="Labutti K."/>
            <person name="Salamov A."/>
            <person name="Andreopoulos B."/>
            <person name="Baker S."/>
            <person name="Barry K."/>
            <person name="Bills G."/>
            <person name="Bluhm B."/>
            <person name="Cannon C."/>
            <person name="Castanera R."/>
            <person name="Culley D."/>
            <person name="Daum C."/>
            <person name="Ezra D."/>
            <person name="Gonzalez J."/>
            <person name="Henrissat B."/>
            <person name="Kuo A."/>
            <person name="Liang C."/>
            <person name="Lipzen A."/>
            <person name="Lutzoni F."/>
            <person name="Magnuson J."/>
            <person name="Mondo S."/>
            <person name="Nolan M."/>
            <person name="Ohm R."/>
            <person name="Pangilinan J."/>
            <person name="Park H.-J."/>
            <person name="Ramirez L."/>
            <person name="Alfaro M."/>
            <person name="Sun H."/>
            <person name="Tritt A."/>
            <person name="Yoshinaga Y."/>
            <person name="Zwiers L.-H."/>
            <person name="Turgeon B."/>
            <person name="Goodwin S."/>
            <person name="Spatafora J."/>
            <person name="Crous P."/>
            <person name="Grigoriev I."/>
        </authorList>
    </citation>
    <scope>NUCLEOTIDE SEQUENCE</scope>
    <source>
        <strain evidence="1">CBS 175.79</strain>
    </source>
</reference>
<sequence>MAAQSTTPENRVPENRVPLWIVERRGLEEPFTTLFSDGINALRYSRQIRTPDISYQVKTGHLTIQNMTEPRHSAESGSTVYTIFHSIYDSDLNYFGEWSNLRWVEDKKSAIDWFANWLNEVDELALHSHINFLERTPEKYKYTEGTCVVKAWIAEVVVDEKVPEIRQLPGNPPRPGSPFTF</sequence>
<evidence type="ECO:0000313" key="2">
    <source>
        <dbReference type="Proteomes" id="UP000799778"/>
    </source>
</evidence>
<evidence type="ECO:0000313" key="1">
    <source>
        <dbReference type="EMBL" id="KAF2008922.1"/>
    </source>
</evidence>
<dbReference type="RefSeq" id="XP_033377261.1">
    <property type="nucleotide sequence ID" value="XM_033526279.1"/>
</dbReference>
<name>A0A6A5X7L7_9PLEO</name>
<gene>
    <name evidence="1" type="ORF">BU24DRAFT_415286</name>
</gene>
<dbReference type="Proteomes" id="UP000799778">
    <property type="component" value="Unassembled WGS sequence"/>
</dbReference>
<accession>A0A6A5X7L7</accession>
<dbReference type="EMBL" id="ML978080">
    <property type="protein sequence ID" value="KAF2008922.1"/>
    <property type="molecule type" value="Genomic_DNA"/>
</dbReference>